<accession>A0A1W2AX79</accession>
<proteinExistence type="predicted"/>
<dbReference type="Proteomes" id="UP000192790">
    <property type="component" value="Unassembled WGS sequence"/>
</dbReference>
<dbReference type="AlphaFoldDB" id="A0A1W2AX79"/>
<sequence length="77" mass="8528">MIRDTESNGIYQIRVGGHLGAQWADWFEGLTVTLEDNGDTLLTGSVKDQATLHGLIKKVRDLGMPLISVTRMKSNQE</sequence>
<evidence type="ECO:0000313" key="2">
    <source>
        <dbReference type="Proteomes" id="UP000192790"/>
    </source>
</evidence>
<reference evidence="1 2" key="1">
    <citation type="submission" date="2017-04" db="EMBL/GenBank/DDBJ databases">
        <authorList>
            <person name="Afonso C.L."/>
            <person name="Miller P.J."/>
            <person name="Scott M.A."/>
            <person name="Spackman E."/>
            <person name="Goraichik I."/>
            <person name="Dimitrov K.M."/>
            <person name="Suarez D.L."/>
            <person name="Swayne D.E."/>
        </authorList>
    </citation>
    <scope>NUCLEOTIDE SEQUENCE [LARGE SCALE GENOMIC DNA]</scope>
    <source>
        <strain evidence="1 2">DSM 12816</strain>
    </source>
</reference>
<evidence type="ECO:0000313" key="1">
    <source>
        <dbReference type="EMBL" id="SMC65293.1"/>
    </source>
</evidence>
<keyword evidence="2" id="KW-1185">Reference proteome</keyword>
<dbReference type="EMBL" id="FWXW01000004">
    <property type="protein sequence ID" value="SMC65293.1"/>
    <property type="molecule type" value="Genomic_DNA"/>
</dbReference>
<name>A0A1W2AX79_9FIRM</name>
<protein>
    <submittedName>
        <fullName evidence="1">Uncharacterized protein</fullName>
    </submittedName>
</protein>
<organism evidence="1 2">
    <name type="scientific">Papillibacter cinnamivorans DSM 12816</name>
    <dbReference type="NCBI Taxonomy" id="1122930"/>
    <lineage>
        <taxon>Bacteria</taxon>
        <taxon>Bacillati</taxon>
        <taxon>Bacillota</taxon>
        <taxon>Clostridia</taxon>
        <taxon>Eubacteriales</taxon>
        <taxon>Oscillospiraceae</taxon>
        <taxon>Papillibacter</taxon>
    </lineage>
</organism>
<dbReference type="RefSeq" id="WP_084234685.1">
    <property type="nucleotide sequence ID" value="NZ_FWXW01000004.1"/>
</dbReference>
<gene>
    <name evidence="1" type="ORF">SAMN02745168_2018</name>
</gene>
<dbReference type="OrthoDB" id="4828421at2"/>
<dbReference type="STRING" id="1122930.SAMN02745168_2018"/>